<dbReference type="FunFam" id="3.30.1370.10:FF:000001">
    <property type="entry name" value="Polyribonucleotide nucleotidyltransferase"/>
    <property type="match status" value="1"/>
</dbReference>
<dbReference type="InterPro" id="IPR027408">
    <property type="entry name" value="PNPase/RNase_PH_dom_sf"/>
</dbReference>
<dbReference type="PROSITE" id="PS50126">
    <property type="entry name" value="S1"/>
    <property type="match status" value="1"/>
</dbReference>
<dbReference type="InterPro" id="IPR020568">
    <property type="entry name" value="Ribosomal_Su5_D2-typ_SF"/>
</dbReference>
<dbReference type="InterPro" id="IPR012162">
    <property type="entry name" value="PNPase"/>
</dbReference>
<evidence type="ECO:0000256" key="9">
    <source>
        <dbReference type="HAMAP-Rule" id="MF_01595"/>
    </source>
</evidence>
<keyword evidence="5 9" id="KW-0548">Nucleotidyltransferase</keyword>
<comment type="caution">
    <text evidence="12">The sequence shown here is derived from an EMBL/GenBank/DDBJ whole genome shotgun (WGS) entry which is preliminary data.</text>
</comment>
<dbReference type="CDD" id="cd02393">
    <property type="entry name" value="KH-I_PNPase"/>
    <property type="match status" value="1"/>
</dbReference>
<keyword evidence="10" id="KW-0175">Coiled coil</keyword>
<evidence type="ECO:0000256" key="6">
    <source>
        <dbReference type="ARBA" id="ARBA00022723"/>
    </source>
</evidence>
<keyword evidence="8 9" id="KW-0694">RNA-binding</keyword>
<dbReference type="PROSITE" id="PS50084">
    <property type="entry name" value="KH_TYPE_1"/>
    <property type="match status" value="1"/>
</dbReference>
<dbReference type="SUPFAM" id="SSF55666">
    <property type="entry name" value="Ribonuclease PH domain 2-like"/>
    <property type="match status" value="2"/>
</dbReference>
<dbReference type="NCBIfam" id="NF008805">
    <property type="entry name" value="PRK11824.1"/>
    <property type="match status" value="1"/>
</dbReference>
<organism evidence="12">
    <name type="scientific">candidate division WOR-3 bacterium</name>
    <dbReference type="NCBI Taxonomy" id="2052148"/>
    <lineage>
        <taxon>Bacteria</taxon>
        <taxon>Bacteria division WOR-3</taxon>
    </lineage>
</organism>
<comment type="function">
    <text evidence="9">Involved in mRNA degradation. Catalyzes the phosphorolysis of single-stranded polyribonucleotides processively in the 3'- to 5'-direction.</text>
</comment>
<sequence length="700" mass="77615">MVKIAELEVGGRTLYLETGKLAKQADASVFIRYGDTALLVTAVSKPSSEKRDFLPLLVEYREQAYAAGKIPGGFFKREGKPREREILYGRAIDRALRPLFPEDMTDEIQIVVYLLSYDMENEANFLGIIGASAALHISNIPFEGPVAALRIGRIDGQYVINPTNSQMEKSEFDLLLAGHNDLVSMVEFGGKEIDEKTIIEAIEFAMPELNRLIEFQEMLRNEVGQEKREPGRLVVPDEVMAAVEAKARDNIREALNIPEKKTRNEALDNLREKIKEELAEEFSEMELEIEKAFSKIEKDEMRKLIKSGRRVDGRGYEDIRPITAEIGLLPRPHGSALFTRGETQALVVTTLGTAEDVQRLSELELEESKRFMLHYNFHPFSTGEVKPIRGPSRREIGHGALAEKALAPLIPPEEEFPYTIRLVSDIMESNGSTSMATVCGGSLSLMDAGVPIKTSCAGISIGLLKDGENYILLTDIIGAEDHFGDMDFKVAGTRQGVTAIQLDLKIHGLPIEVVARTLERAKKARHYILDIMDTIISEPRKELSQYAPKVGAIWIPREKIGDVIGPGGRVIRKILEVTGTKIDIDDTSGKVVISGETREAVEEAKKMIEELVQEVELGKVYMGKVVKIAPFGAFVEILPGKDGLVHISELAPKRVNKVEDIVKVGDKILVKVIDIDESGKIKLSRKKALEGGVKKVTKVD</sequence>
<dbReference type="InterPro" id="IPR001247">
    <property type="entry name" value="ExoRNase_PH_dom1"/>
</dbReference>
<dbReference type="GO" id="GO:0006402">
    <property type="term" value="P:mRNA catabolic process"/>
    <property type="evidence" value="ECO:0007669"/>
    <property type="project" value="UniProtKB-UniRule"/>
</dbReference>
<dbReference type="GO" id="GO:0003723">
    <property type="term" value="F:RNA binding"/>
    <property type="evidence" value="ECO:0007669"/>
    <property type="project" value="UniProtKB-UniRule"/>
</dbReference>
<dbReference type="InterPro" id="IPR036345">
    <property type="entry name" value="ExoRNase_PH_dom2_sf"/>
</dbReference>
<dbReference type="SUPFAM" id="SSF50249">
    <property type="entry name" value="Nucleic acid-binding proteins"/>
    <property type="match status" value="1"/>
</dbReference>
<evidence type="ECO:0000256" key="8">
    <source>
        <dbReference type="ARBA" id="ARBA00022884"/>
    </source>
</evidence>
<dbReference type="NCBIfam" id="TIGR03591">
    <property type="entry name" value="polynuc_phos"/>
    <property type="match status" value="1"/>
</dbReference>
<dbReference type="SUPFAM" id="SSF54791">
    <property type="entry name" value="Eukaryotic type KH-domain (KH-domain type I)"/>
    <property type="match status" value="1"/>
</dbReference>
<dbReference type="InterPro" id="IPR036612">
    <property type="entry name" value="KH_dom_type_1_sf"/>
</dbReference>
<keyword evidence="4 9" id="KW-0808">Transferase</keyword>
<comment type="subcellular location">
    <subcellularLocation>
        <location evidence="1 9">Cytoplasm</location>
    </subcellularLocation>
</comment>
<dbReference type="Gene3D" id="3.30.230.70">
    <property type="entry name" value="GHMP Kinase, N-terminal domain"/>
    <property type="match status" value="2"/>
</dbReference>
<dbReference type="SMART" id="SM00316">
    <property type="entry name" value="S1"/>
    <property type="match status" value="1"/>
</dbReference>
<dbReference type="PIRSF" id="PIRSF005499">
    <property type="entry name" value="PNPase"/>
    <property type="match status" value="1"/>
</dbReference>
<dbReference type="Gene3D" id="2.40.50.140">
    <property type="entry name" value="Nucleic acid-binding proteins"/>
    <property type="match status" value="1"/>
</dbReference>
<evidence type="ECO:0000256" key="1">
    <source>
        <dbReference type="ARBA" id="ARBA00004496"/>
    </source>
</evidence>
<dbReference type="GO" id="GO:0000175">
    <property type="term" value="F:3'-5'-RNA exonuclease activity"/>
    <property type="evidence" value="ECO:0007669"/>
    <property type="project" value="TreeGrafter"/>
</dbReference>
<dbReference type="InterPro" id="IPR004087">
    <property type="entry name" value="KH_dom"/>
</dbReference>
<dbReference type="PANTHER" id="PTHR11252">
    <property type="entry name" value="POLYRIBONUCLEOTIDE NUCLEOTIDYLTRANSFERASE"/>
    <property type="match status" value="1"/>
</dbReference>
<dbReference type="SMART" id="SM00322">
    <property type="entry name" value="KH"/>
    <property type="match status" value="1"/>
</dbReference>
<dbReference type="EC" id="2.7.7.8" evidence="9"/>
<protein>
    <recommendedName>
        <fullName evidence="9">Polyribonucleotide nucleotidyltransferase</fullName>
        <ecNumber evidence="9">2.7.7.8</ecNumber>
    </recommendedName>
    <alternativeName>
        <fullName evidence="9">Polynucleotide phosphorylase</fullName>
        <shortName evidence="9">PNPase</shortName>
    </alternativeName>
</protein>
<dbReference type="SUPFAM" id="SSF54211">
    <property type="entry name" value="Ribosomal protein S5 domain 2-like"/>
    <property type="match status" value="2"/>
</dbReference>
<dbReference type="CDD" id="cd11364">
    <property type="entry name" value="RNase_PH_PNPase_2"/>
    <property type="match status" value="1"/>
</dbReference>
<reference evidence="12" key="1">
    <citation type="journal article" date="2020" name="mSystems">
        <title>Genome- and Community-Level Interaction Insights into Carbon Utilization and Element Cycling Functions of Hydrothermarchaeota in Hydrothermal Sediment.</title>
        <authorList>
            <person name="Zhou Z."/>
            <person name="Liu Y."/>
            <person name="Xu W."/>
            <person name="Pan J."/>
            <person name="Luo Z.H."/>
            <person name="Li M."/>
        </authorList>
    </citation>
    <scope>NUCLEOTIDE SEQUENCE [LARGE SCALE GENOMIC DNA]</scope>
    <source>
        <strain evidence="12">HyVt-237</strain>
    </source>
</reference>
<comment type="similarity">
    <text evidence="2 9">Belongs to the polyribonucleotide nucleotidyltransferase family.</text>
</comment>
<keyword evidence="6 9" id="KW-0479">Metal-binding</keyword>
<evidence type="ECO:0000259" key="11">
    <source>
        <dbReference type="PROSITE" id="PS50126"/>
    </source>
</evidence>
<dbReference type="CDD" id="cd04472">
    <property type="entry name" value="S1_PNPase"/>
    <property type="match status" value="1"/>
</dbReference>
<feature type="coiled-coil region" evidence="10">
    <location>
        <begin position="260"/>
        <end position="295"/>
    </location>
</feature>
<dbReference type="FunFam" id="2.40.50.140:FF:000023">
    <property type="entry name" value="Polyribonucleotide nucleotidyltransferase"/>
    <property type="match status" value="1"/>
</dbReference>
<dbReference type="InterPro" id="IPR015847">
    <property type="entry name" value="ExoRNase_PH_dom2"/>
</dbReference>
<dbReference type="Pfam" id="PF03726">
    <property type="entry name" value="PNPase"/>
    <property type="match status" value="1"/>
</dbReference>
<dbReference type="Gene3D" id="3.30.1370.10">
    <property type="entry name" value="K Homology domain, type 1"/>
    <property type="match status" value="1"/>
</dbReference>
<feature type="binding site" evidence="9">
    <location>
        <position position="487"/>
    </location>
    <ligand>
        <name>Mg(2+)</name>
        <dbReference type="ChEBI" id="CHEBI:18420"/>
    </ligand>
</feature>
<dbReference type="CDD" id="cd11363">
    <property type="entry name" value="RNase_PH_PNPase_1"/>
    <property type="match status" value="1"/>
</dbReference>
<dbReference type="Pfam" id="PF00013">
    <property type="entry name" value="KH_1"/>
    <property type="match status" value="1"/>
</dbReference>
<dbReference type="GO" id="GO:0005829">
    <property type="term" value="C:cytosol"/>
    <property type="evidence" value="ECO:0007669"/>
    <property type="project" value="UniProtKB-ARBA"/>
</dbReference>
<proteinExistence type="inferred from homology"/>
<dbReference type="GO" id="GO:0004654">
    <property type="term" value="F:polyribonucleotide nucleotidyltransferase activity"/>
    <property type="evidence" value="ECO:0007669"/>
    <property type="project" value="UniProtKB-UniRule"/>
</dbReference>
<keyword evidence="7 9" id="KW-0460">Magnesium</keyword>
<evidence type="ECO:0000256" key="7">
    <source>
        <dbReference type="ARBA" id="ARBA00022842"/>
    </source>
</evidence>
<dbReference type="Pfam" id="PF00575">
    <property type="entry name" value="S1"/>
    <property type="match status" value="1"/>
</dbReference>
<evidence type="ECO:0000256" key="5">
    <source>
        <dbReference type="ARBA" id="ARBA00022695"/>
    </source>
</evidence>
<dbReference type="Pfam" id="PF03725">
    <property type="entry name" value="RNase_PH_C"/>
    <property type="match status" value="1"/>
</dbReference>
<dbReference type="InterPro" id="IPR004088">
    <property type="entry name" value="KH_dom_type_1"/>
</dbReference>
<dbReference type="Proteomes" id="UP000885931">
    <property type="component" value="Unassembled WGS sequence"/>
</dbReference>
<comment type="cofactor">
    <cofactor evidence="9">
        <name>Mg(2+)</name>
        <dbReference type="ChEBI" id="CHEBI:18420"/>
    </cofactor>
</comment>
<dbReference type="EMBL" id="DRBW01000019">
    <property type="protein sequence ID" value="HDM89673.1"/>
    <property type="molecule type" value="Genomic_DNA"/>
</dbReference>
<evidence type="ECO:0000313" key="12">
    <source>
        <dbReference type="EMBL" id="HDM89673.1"/>
    </source>
</evidence>
<dbReference type="HAMAP" id="MF_01595">
    <property type="entry name" value="PNPase"/>
    <property type="match status" value="1"/>
</dbReference>
<dbReference type="FunFam" id="3.30.230.70:FF:000002">
    <property type="entry name" value="Polyribonucleotide nucleotidyltransferase"/>
    <property type="match status" value="1"/>
</dbReference>
<dbReference type="PANTHER" id="PTHR11252:SF0">
    <property type="entry name" value="POLYRIBONUCLEOTIDE NUCLEOTIDYLTRANSFERASE 1, MITOCHONDRIAL"/>
    <property type="match status" value="1"/>
</dbReference>
<dbReference type="GO" id="GO:0000287">
    <property type="term" value="F:magnesium ion binding"/>
    <property type="evidence" value="ECO:0007669"/>
    <property type="project" value="UniProtKB-UniRule"/>
</dbReference>
<comment type="catalytic activity">
    <reaction evidence="9">
        <text>RNA(n+1) + phosphate = RNA(n) + a ribonucleoside 5'-diphosphate</text>
        <dbReference type="Rhea" id="RHEA:22096"/>
        <dbReference type="Rhea" id="RHEA-COMP:14527"/>
        <dbReference type="Rhea" id="RHEA-COMP:17342"/>
        <dbReference type="ChEBI" id="CHEBI:43474"/>
        <dbReference type="ChEBI" id="CHEBI:57930"/>
        <dbReference type="ChEBI" id="CHEBI:140395"/>
        <dbReference type="EC" id="2.7.7.8"/>
    </reaction>
</comment>
<feature type="binding site" evidence="9">
    <location>
        <position position="481"/>
    </location>
    <ligand>
        <name>Mg(2+)</name>
        <dbReference type="ChEBI" id="CHEBI:18420"/>
    </ligand>
</feature>
<evidence type="ECO:0000256" key="2">
    <source>
        <dbReference type="ARBA" id="ARBA00007404"/>
    </source>
</evidence>
<evidence type="ECO:0000256" key="3">
    <source>
        <dbReference type="ARBA" id="ARBA00022490"/>
    </source>
</evidence>
<dbReference type="GO" id="GO:0006396">
    <property type="term" value="P:RNA processing"/>
    <property type="evidence" value="ECO:0007669"/>
    <property type="project" value="InterPro"/>
</dbReference>
<dbReference type="InterPro" id="IPR003029">
    <property type="entry name" value="S1_domain"/>
</dbReference>
<dbReference type="SUPFAM" id="SSF46915">
    <property type="entry name" value="Polynucleotide phosphorylase/guanosine pentaphosphate synthase (PNPase/GPSI), domain 3"/>
    <property type="match status" value="1"/>
</dbReference>
<dbReference type="InterPro" id="IPR012340">
    <property type="entry name" value="NA-bd_OB-fold"/>
</dbReference>
<dbReference type="InterPro" id="IPR036456">
    <property type="entry name" value="PNPase_PH_RNA-bd_sf"/>
</dbReference>
<keyword evidence="3 9" id="KW-0963">Cytoplasm</keyword>
<dbReference type="AlphaFoldDB" id="A0A7C1BI72"/>
<dbReference type="InterPro" id="IPR015848">
    <property type="entry name" value="PNPase_PH_RNA-bd_bac/org-type"/>
</dbReference>
<dbReference type="FunFam" id="3.30.230.70:FF:000001">
    <property type="entry name" value="Polyribonucleotide nucleotidyltransferase"/>
    <property type="match status" value="1"/>
</dbReference>
<feature type="domain" description="S1 motif" evidence="11">
    <location>
        <begin position="618"/>
        <end position="686"/>
    </location>
</feature>
<accession>A0A7C1BI72</accession>
<gene>
    <name evidence="9" type="primary">pnp</name>
    <name evidence="12" type="ORF">ENG67_00505</name>
</gene>
<dbReference type="Pfam" id="PF01138">
    <property type="entry name" value="RNase_PH"/>
    <property type="match status" value="2"/>
</dbReference>
<evidence type="ECO:0000256" key="10">
    <source>
        <dbReference type="SAM" id="Coils"/>
    </source>
</evidence>
<name>A0A7C1BI72_UNCW3</name>
<evidence type="ECO:0000256" key="4">
    <source>
        <dbReference type="ARBA" id="ARBA00022679"/>
    </source>
</evidence>